<dbReference type="Proteomes" id="UP001589833">
    <property type="component" value="Unassembled WGS sequence"/>
</dbReference>
<evidence type="ECO:0000313" key="1">
    <source>
        <dbReference type="EMBL" id="MFC0561971.1"/>
    </source>
</evidence>
<name>A0ABV6NMI9_9BACI</name>
<dbReference type="EMBL" id="JBHLTR010000097">
    <property type="protein sequence ID" value="MFC0561971.1"/>
    <property type="molecule type" value="Genomic_DNA"/>
</dbReference>
<evidence type="ECO:0000313" key="2">
    <source>
        <dbReference type="Proteomes" id="UP001589833"/>
    </source>
</evidence>
<accession>A0ABV6NMI9</accession>
<protein>
    <submittedName>
        <fullName evidence="1">Uncharacterized protein</fullName>
    </submittedName>
</protein>
<gene>
    <name evidence="1" type="ORF">ACFFH4_24170</name>
</gene>
<comment type="caution">
    <text evidence="1">The sequence shown here is derived from an EMBL/GenBank/DDBJ whole genome shotgun (WGS) entry which is preliminary data.</text>
</comment>
<keyword evidence="2" id="KW-1185">Reference proteome</keyword>
<dbReference type="RefSeq" id="WP_273847773.1">
    <property type="nucleotide sequence ID" value="NZ_JAQQWT010000034.1"/>
</dbReference>
<proteinExistence type="predicted"/>
<reference evidence="1 2" key="1">
    <citation type="submission" date="2024-09" db="EMBL/GenBank/DDBJ databases">
        <authorList>
            <person name="Sun Q."/>
            <person name="Mori K."/>
        </authorList>
    </citation>
    <scope>NUCLEOTIDE SEQUENCE [LARGE SCALE GENOMIC DNA]</scope>
    <source>
        <strain evidence="1 2">NCAIM B.02301</strain>
    </source>
</reference>
<sequence>MNNKEQQELLFKQLTHHFLSEQLEQLKGNKEDKNRSFIYLESNTINILLVYLLMQMNTKKTNETASNNNNLIPEEIVEEINSVLHNNKKSFEDIISQLKEKT</sequence>
<organism evidence="1 2">
    <name type="scientific">Halalkalibacter alkalisediminis</name>
    <dbReference type="NCBI Taxonomy" id="935616"/>
    <lineage>
        <taxon>Bacteria</taxon>
        <taxon>Bacillati</taxon>
        <taxon>Bacillota</taxon>
        <taxon>Bacilli</taxon>
        <taxon>Bacillales</taxon>
        <taxon>Bacillaceae</taxon>
        <taxon>Halalkalibacter</taxon>
    </lineage>
</organism>